<comment type="caution">
    <text evidence="3">The sequence shown here is derived from an EMBL/GenBank/DDBJ whole genome shotgun (WGS) entry which is preliminary data.</text>
</comment>
<dbReference type="AlphaFoldDB" id="A0A0R1PRW8"/>
<evidence type="ECO:0000313" key="3">
    <source>
        <dbReference type="EMBL" id="KRL31192.1"/>
    </source>
</evidence>
<dbReference type="RefSeq" id="WP_025084978.1">
    <property type="nucleotide sequence ID" value="NZ_AZES01000059.1"/>
</dbReference>
<dbReference type="PATRIC" id="fig|1122151.5.peg.2331"/>
<sequence>MKSIRLKNLRDTSGMTQQQVADKLGITRANYSHIENGRNEPDDDTTVKIAQLFNVSTDFLLGNDVDPTWATKKDTVDLKSFLDRNLVGAFYDGNELTKEQKDKLEIALTQIFWDQRKKERSDTDDSNKGTK</sequence>
<dbReference type="SUPFAM" id="SSF47413">
    <property type="entry name" value="lambda repressor-like DNA-binding domains"/>
    <property type="match status" value="1"/>
</dbReference>
<dbReference type="SMART" id="SM00530">
    <property type="entry name" value="HTH_XRE"/>
    <property type="match status" value="1"/>
</dbReference>
<gene>
    <name evidence="3" type="ORF">FD33_GL002254</name>
</gene>
<dbReference type="Gene3D" id="1.10.260.40">
    <property type="entry name" value="lambda repressor-like DNA-binding domains"/>
    <property type="match status" value="1"/>
</dbReference>
<accession>A0A0R1PRW8</accession>
<dbReference type="PROSITE" id="PS50943">
    <property type="entry name" value="HTH_CROC1"/>
    <property type="match status" value="1"/>
</dbReference>
<dbReference type="GeneID" id="96667910"/>
<dbReference type="InterPro" id="IPR001387">
    <property type="entry name" value="Cro/C1-type_HTH"/>
</dbReference>
<dbReference type="OrthoDB" id="9805856at2"/>
<proteinExistence type="predicted"/>
<keyword evidence="4" id="KW-1185">Reference proteome</keyword>
<protein>
    <recommendedName>
        <fullName evidence="2">HTH cro/C1-type domain-containing protein</fullName>
    </recommendedName>
</protein>
<reference evidence="3 4" key="1">
    <citation type="journal article" date="2015" name="Genome Announc.">
        <title>Expanding the biotechnology potential of lactobacilli through comparative genomics of 213 strains and associated genera.</title>
        <authorList>
            <person name="Sun Z."/>
            <person name="Harris H.M."/>
            <person name="McCann A."/>
            <person name="Guo C."/>
            <person name="Argimon S."/>
            <person name="Zhang W."/>
            <person name="Yang X."/>
            <person name="Jeffery I.B."/>
            <person name="Cooney J.C."/>
            <person name="Kagawa T.F."/>
            <person name="Liu W."/>
            <person name="Song Y."/>
            <person name="Salvetti E."/>
            <person name="Wrobel A."/>
            <person name="Rasinkangas P."/>
            <person name="Parkhill J."/>
            <person name="Rea M.C."/>
            <person name="O'Sullivan O."/>
            <person name="Ritari J."/>
            <person name="Douillard F.P."/>
            <person name="Paul Ross R."/>
            <person name="Yang R."/>
            <person name="Briner A.E."/>
            <person name="Felis G.E."/>
            <person name="de Vos W.M."/>
            <person name="Barrangou R."/>
            <person name="Klaenhammer T.R."/>
            <person name="Caufield P.W."/>
            <person name="Cui Y."/>
            <person name="Zhang H."/>
            <person name="O'Toole P.W."/>
        </authorList>
    </citation>
    <scope>NUCLEOTIDE SEQUENCE [LARGE SCALE GENOMIC DNA]</scope>
    <source>
        <strain evidence="3 4">DSM 13238</strain>
    </source>
</reference>
<dbReference type="InterPro" id="IPR010982">
    <property type="entry name" value="Lambda_DNA-bd_dom_sf"/>
</dbReference>
<dbReference type="PANTHER" id="PTHR46558">
    <property type="entry name" value="TRACRIPTIONAL REGULATORY PROTEIN-RELATED-RELATED"/>
    <property type="match status" value="1"/>
</dbReference>
<dbReference type="EMBL" id="AZES01000059">
    <property type="protein sequence ID" value="KRL31192.1"/>
    <property type="molecule type" value="Genomic_DNA"/>
</dbReference>
<dbReference type="CDD" id="cd00093">
    <property type="entry name" value="HTH_XRE"/>
    <property type="match status" value="1"/>
</dbReference>
<dbReference type="GO" id="GO:0003677">
    <property type="term" value="F:DNA binding"/>
    <property type="evidence" value="ECO:0007669"/>
    <property type="project" value="UniProtKB-KW"/>
</dbReference>
<name>A0A0R1PRW8_9LACO</name>
<dbReference type="PANTHER" id="PTHR46558:SF11">
    <property type="entry name" value="HTH-TYPE TRANSCRIPTIONAL REGULATOR XRE"/>
    <property type="match status" value="1"/>
</dbReference>
<evidence type="ECO:0000259" key="2">
    <source>
        <dbReference type="PROSITE" id="PS50943"/>
    </source>
</evidence>
<dbReference type="Pfam" id="PF01381">
    <property type="entry name" value="HTH_3"/>
    <property type="match status" value="1"/>
</dbReference>
<evidence type="ECO:0000256" key="1">
    <source>
        <dbReference type="ARBA" id="ARBA00023125"/>
    </source>
</evidence>
<keyword evidence="1" id="KW-0238">DNA-binding</keyword>
<dbReference type="Proteomes" id="UP000051908">
    <property type="component" value="Unassembled WGS sequence"/>
</dbReference>
<organism evidence="3 4">
    <name type="scientific">Companilactobacillus paralimentarius DSM 13238 = JCM 10415</name>
    <dbReference type="NCBI Taxonomy" id="1122151"/>
    <lineage>
        <taxon>Bacteria</taxon>
        <taxon>Bacillati</taxon>
        <taxon>Bacillota</taxon>
        <taxon>Bacilli</taxon>
        <taxon>Lactobacillales</taxon>
        <taxon>Lactobacillaceae</taxon>
        <taxon>Companilactobacillus</taxon>
    </lineage>
</organism>
<evidence type="ECO:0000313" key="4">
    <source>
        <dbReference type="Proteomes" id="UP000051908"/>
    </source>
</evidence>
<feature type="domain" description="HTH cro/C1-type" evidence="2">
    <location>
        <begin position="6"/>
        <end position="60"/>
    </location>
</feature>